<protein>
    <submittedName>
        <fullName evidence="1">Uncharacterized protein</fullName>
    </submittedName>
</protein>
<dbReference type="Proteomes" id="UP000299102">
    <property type="component" value="Unassembled WGS sequence"/>
</dbReference>
<keyword evidence="2" id="KW-1185">Reference proteome</keyword>
<gene>
    <name evidence="1" type="ORF">EVAR_77626_1</name>
</gene>
<sequence length="114" mass="12879">MWFLLSLTTQSTWAHCSRFGSKLTRKCDEPGARVWIAYRPVFESDQLDGSTLDQLNRSGPDLKNCPRTEAMAPVFLRKKWKSRTNCERLSSELGGPHDGRAMSLTDVYVTLSAP</sequence>
<reference evidence="1 2" key="1">
    <citation type="journal article" date="2019" name="Commun. Biol.">
        <title>The bagworm genome reveals a unique fibroin gene that provides high tensile strength.</title>
        <authorList>
            <person name="Kono N."/>
            <person name="Nakamura H."/>
            <person name="Ohtoshi R."/>
            <person name="Tomita M."/>
            <person name="Numata K."/>
            <person name="Arakawa K."/>
        </authorList>
    </citation>
    <scope>NUCLEOTIDE SEQUENCE [LARGE SCALE GENOMIC DNA]</scope>
</reference>
<dbReference type="EMBL" id="BGZK01000039">
    <property type="protein sequence ID" value="GBP10234.1"/>
    <property type="molecule type" value="Genomic_DNA"/>
</dbReference>
<organism evidence="1 2">
    <name type="scientific">Eumeta variegata</name>
    <name type="common">Bagworm moth</name>
    <name type="synonym">Eumeta japonica</name>
    <dbReference type="NCBI Taxonomy" id="151549"/>
    <lineage>
        <taxon>Eukaryota</taxon>
        <taxon>Metazoa</taxon>
        <taxon>Ecdysozoa</taxon>
        <taxon>Arthropoda</taxon>
        <taxon>Hexapoda</taxon>
        <taxon>Insecta</taxon>
        <taxon>Pterygota</taxon>
        <taxon>Neoptera</taxon>
        <taxon>Endopterygota</taxon>
        <taxon>Lepidoptera</taxon>
        <taxon>Glossata</taxon>
        <taxon>Ditrysia</taxon>
        <taxon>Tineoidea</taxon>
        <taxon>Psychidae</taxon>
        <taxon>Oiketicinae</taxon>
        <taxon>Eumeta</taxon>
    </lineage>
</organism>
<evidence type="ECO:0000313" key="2">
    <source>
        <dbReference type="Proteomes" id="UP000299102"/>
    </source>
</evidence>
<proteinExistence type="predicted"/>
<dbReference type="AlphaFoldDB" id="A0A4C1T7X2"/>
<name>A0A4C1T7X2_EUMVA</name>
<comment type="caution">
    <text evidence="1">The sequence shown here is derived from an EMBL/GenBank/DDBJ whole genome shotgun (WGS) entry which is preliminary data.</text>
</comment>
<accession>A0A4C1T7X2</accession>
<evidence type="ECO:0000313" key="1">
    <source>
        <dbReference type="EMBL" id="GBP10234.1"/>
    </source>
</evidence>